<dbReference type="RefSeq" id="WP_218163347.1">
    <property type="nucleotide sequence ID" value="NZ_FOMX01000010.1"/>
</dbReference>
<proteinExistence type="predicted"/>
<name>A0A1I1YPM1_9BACT</name>
<organism evidence="1 2">
    <name type="scientific">Nannocystis exedens</name>
    <dbReference type="NCBI Taxonomy" id="54"/>
    <lineage>
        <taxon>Bacteria</taxon>
        <taxon>Pseudomonadati</taxon>
        <taxon>Myxococcota</taxon>
        <taxon>Polyangia</taxon>
        <taxon>Nannocystales</taxon>
        <taxon>Nannocystaceae</taxon>
        <taxon>Nannocystis</taxon>
    </lineage>
</organism>
<evidence type="ECO:0000313" key="1">
    <source>
        <dbReference type="EMBL" id="SFE21555.1"/>
    </source>
</evidence>
<protein>
    <recommendedName>
        <fullName evidence="3">DUF4157 domain-containing protein</fullName>
    </recommendedName>
</protein>
<accession>A0A1I1YPM1</accession>
<keyword evidence="2" id="KW-1185">Reference proteome</keyword>
<dbReference type="EMBL" id="FOMX01000010">
    <property type="protein sequence ID" value="SFE21555.1"/>
    <property type="molecule type" value="Genomic_DNA"/>
</dbReference>
<reference evidence="2" key="1">
    <citation type="submission" date="2016-10" db="EMBL/GenBank/DDBJ databases">
        <authorList>
            <person name="Varghese N."/>
            <person name="Submissions S."/>
        </authorList>
    </citation>
    <scope>NUCLEOTIDE SEQUENCE [LARGE SCALE GENOMIC DNA]</scope>
    <source>
        <strain evidence="2">ATCC 25963</strain>
    </source>
</reference>
<dbReference type="Proteomes" id="UP000199400">
    <property type="component" value="Unassembled WGS sequence"/>
</dbReference>
<evidence type="ECO:0000313" key="2">
    <source>
        <dbReference type="Proteomes" id="UP000199400"/>
    </source>
</evidence>
<dbReference type="AlphaFoldDB" id="A0A1I1YPM1"/>
<evidence type="ECO:0008006" key="3">
    <source>
        <dbReference type="Google" id="ProtNLM"/>
    </source>
</evidence>
<gene>
    <name evidence="1" type="ORF">SAMN02745121_03449</name>
</gene>
<sequence>MPKLDVPPIALPPVPILNDLSVAAWAEAGRFAYPWAAGIMRARHANRPEHTIQRTERAVLRRFFGDLVDRVTVFYGADPLNYWDFGPYVVELGGTEAGAQNYGYHIYIQAAREDRTPLERLVTLAHELVHAEQYERFGGSLQSFGFYYFQEYKKANLVYRDNAFEEEAYGRVEDSAAFLAALEAAYHAESNPPAFCLVGVEAVLTIHNTTAIKMPYSLRWSELQPWKVYWLDPNHHRKHFVPNGCGGITRTPEIMFDHSLAPGYQKRYFPLDYTDQPEVPDPAKRPPGLVFEFKQVGSDLQLKRPIK</sequence>